<accession>A3II02</accession>
<gene>
    <name evidence="1" type="ORF">CY0110_16602</name>
</gene>
<dbReference type="Proteomes" id="UP000003781">
    <property type="component" value="Unassembled WGS sequence"/>
</dbReference>
<organism evidence="1 2">
    <name type="scientific">Crocosphaera chwakensis CCY0110</name>
    <dbReference type="NCBI Taxonomy" id="391612"/>
    <lineage>
        <taxon>Bacteria</taxon>
        <taxon>Bacillati</taxon>
        <taxon>Cyanobacteriota</taxon>
        <taxon>Cyanophyceae</taxon>
        <taxon>Oscillatoriophycideae</taxon>
        <taxon>Chroococcales</taxon>
        <taxon>Aphanothecaceae</taxon>
        <taxon>Crocosphaera</taxon>
        <taxon>Crocosphaera chwakensis</taxon>
    </lineage>
</organism>
<comment type="caution">
    <text evidence="1">The sequence shown here is derived from an EMBL/GenBank/DDBJ whole genome shotgun (WGS) entry which is preliminary data.</text>
</comment>
<dbReference type="EMBL" id="AAXW01000002">
    <property type="protein sequence ID" value="EAZ93434.1"/>
    <property type="molecule type" value="Genomic_DNA"/>
</dbReference>
<evidence type="ECO:0000313" key="2">
    <source>
        <dbReference type="Proteomes" id="UP000003781"/>
    </source>
</evidence>
<name>A3II02_9CHRO</name>
<reference evidence="1 2" key="1">
    <citation type="submission" date="2007-03" db="EMBL/GenBank/DDBJ databases">
        <authorList>
            <person name="Stal L."/>
            <person name="Ferriera S."/>
            <person name="Johnson J."/>
            <person name="Kravitz S."/>
            <person name="Beeson K."/>
            <person name="Sutton G."/>
            <person name="Rogers Y.-H."/>
            <person name="Friedman R."/>
            <person name="Frazier M."/>
            <person name="Venter J.C."/>
        </authorList>
    </citation>
    <scope>NUCLEOTIDE SEQUENCE [LARGE SCALE GENOMIC DNA]</scope>
    <source>
        <strain evidence="1 2">CCY0110</strain>
    </source>
</reference>
<proteinExistence type="predicted"/>
<protein>
    <submittedName>
        <fullName evidence="1">Uncharacterized protein</fullName>
    </submittedName>
</protein>
<dbReference type="AlphaFoldDB" id="A3II02"/>
<evidence type="ECO:0000313" key="1">
    <source>
        <dbReference type="EMBL" id="EAZ93434.1"/>
    </source>
</evidence>
<sequence length="23" mass="2971">MRLNYLEDSLKCYHNTTLFYLFW</sequence>
<keyword evidence="2" id="KW-1185">Reference proteome</keyword>